<dbReference type="Proteomes" id="UP000019364">
    <property type="component" value="Unassembled WGS sequence"/>
</dbReference>
<keyword evidence="4" id="KW-1185">Reference proteome</keyword>
<organism evidence="3 4">
    <name type="scientific">Paenibacillus pini JCM 16418</name>
    <dbReference type="NCBI Taxonomy" id="1236976"/>
    <lineage>
        <taxon>Bacteria</taxon>
        <taxon>Bacillati</taxon>
        <taxon>Bacillota</taxon>
        <taxon>Bacilli</taxon>
        <taxon>Bacillales</taxon>
        <taxon>Paenibacillaceae</taxon>
        <taxon>Paenibacillus</taxon>
    </lineage>
</organism>
<keyword evidence="2" id="KW-0732">Signal</keyword>
<feature type="signal peptide" evidence="2">
    <location>
        <begin position="1"/>
        <end position="23"/>
    </location>
</feature>
<evidence type="ECO:0000256" key="2">
    <source>
        <dbReference type="SAM" id="SignalP"/>
    </source>
</evidence>
<evidence type="ECO:0000313" key="3">
    <source>
        <dbReference type="EMBL" id="GAF07002.1"/>
    </source>
</evidence>
<dbReference type="EMBL" id="BAVZ01000002">
    <property type="protein sequence ID" value="GAF07002.1"/>
    <property type="molecule type" value="Genomic_DNA"/>
</dbReference>
<reference evidence="3 4" key="1">
    <citation type="journal article" date="2014" name="Genome Announc.">
        <title>Draft Genome Sequence of Paenibacillus pini JCM 16418T, Isolated from the Rhizosphere of Pine Tree.</title>
        <authorList>
            <person name="Yuki M."/>
            <person name="Oshima K."/>
            <person name="Suda W."/>
            <person name="Oshida Y."/>
            <person name="Kitamura K."/>
            <person name="Iida Y."/>
            <person name="Hattori M."/>
            <person name="Ohkuma M."/>
        </authorList>
    </citation>
    <scope>NUCLEOTIDE SEQUENCE [LARGE SCALE GENOMIC DNA]</scope>
    <source>
        <strain evidence="3 4">JCM 16418</strain>
    </source>
</reference>
<evidence type="ECO:0000256" key="1">
    <source>
        <dbReference type="SAM" id="MobiDB-lite"/>
    </source>
</evidence>
<gene>
    <name evidence="3" type="ORF">JCM16418_989</name>
</gene>
<name>W7YER1_9BACL</name>
<evidence type="ECO:0000313" key="4">
    <source>
        <dbReference type="Proteomes" id="UP000019364"/>
    </source>
</evidence>
<feature type="chain" id="PRO_5004904193" description="Lipoprotein" evidence="2">
    <location>
        <begin position="24"/>
        <end position="168"/>
    </location>
</feature>
<evidence type="ECO:0008006" key="5">
    <source>
        <dbReference type="Google" id="ProtNLM"/>
    </source>
</evidence>
<protein>
    <recommendedName>
        <fullName evidence="5">Lipoprotein</fullName>
    </recommendedName>
</protein>
<dbReference type="PROSITE" id="PS51257">
    <property type="entry name" value="PROKAR_LIPOPROTEIN"/>
    <property type="match status" value="1"/>
</dbReference>
<dbReference type="AlphaFoldDB" id="W7YER1"/>
<dbReference type="RefSeq" id="WP_036646591.1">
    <property type="nucleotide sequence ID" value="NZ_BAVZ01000002.1"/>
</dbReference>
<proteinExistence type="predicted"/>
<sequence length="168" mass="18622">MNKNFYYSAFLVIALLLSSCSKNETNTTSDPVSVSPSNASSSSVSSIPSSHSPEYFGDWTVTGLAGSSPISTEVDQSLIKTKASYSNEKASFGKNEILTPQYKELNLTNEEFLNEYRIELNDIGVKSESVKTVSINNWTNAGSLLIIKDDQTMIFLWDGNYYELKKDK</sequence>
<feature type="compositionally biased region" description="Low complexity" evidence="1">
    <location>
        <begin position="29"/>
        <end position="50"/>
    </location>
</feature>
<dbReference type="OrthoDB" id="2641611at2"/>
<feature type="region of interest" description="Disordered" evidence="1">
    <location>
        <begin position="26"/>
        <end position="50"/>
    </location>
</feature>
<dbReference type="eggNOG" id="ENOG50338IJ">
    <property type="taxonomic scope" value="Bacteria"/>
</dbReference>
<comment type="caution">
    <text evidence="3">The sequence shown here is derived from an EMBL/GenBank/DDBJ whole genome shotgun (WGS) entry which is preliminary data.</text>
</comment>
<accession>W7YER1</accession>